<dbReference type="PANTHER" id="PTHR13954">
    <property type="entry name" value="IRE1-RELATED"/>
    <property type="match status" value="1"/>
</dbReference>
<dbReference type="GO" id="GO:0036498">
    <property type="term" value="P:IRE1-mediated unfolded protein response"/>
    <property type="evidence" value="ECO:0007669"/>
    <property type="project" value="TreeGrafter"/>
</dbReference>
<dbReference type="InterPro" id="IPR010513">
    <property type="entry name" value="KEN_dom"/>
</dbReference>
<dbReference type="InterPro" id="IPR011009">
    <property type="entry name" value="Kinase-like_dom_sf"/>
</dbReference>
<keyword evidence="1" id="KW-0732">Signal</keyword>
<keyword evidence="2" id="KW-0547">Nucleotide-binding</keyword>
<dbReference type="RefSeq" id="XP_031571104.1">
    <property type="nucleotide sequence ID" value="XM_031715244.1"/>
</dbReference>
<accession>A0A6P8IVH6</accession>
<dbReference type="KEGG" id="aten:116305350"/>
<gene>
    <name evidence="7" type="primary">LOC116305350</name>
</gene>
<dbReference type="Gene3D" id="1.20.1440.180">
    <property type="entry name" value="KEN domain"/>
    <property type="match status" value="1"/>
</dbReference>
<dbReference type="GeneID" id="116305350"/>
<feature type="domain" description="KEN" evidence="5">
    <location>
        <begin position="207"/>
        <end position="339"/>
    </location>
</feature>
<dbReference type="PROSITE" id="PS00108">
    <property type="entry name" value="PROTEIN_KINASE_ST"/>
    <property type="match status" value="1"/>
</dbReference>
<dbReference type="InterPro" id="IPR045133">
    <property type="entry name" value="IRE1/2-like"/>
</dbReference>
<dbReference type="SMART" id="SM00220">
    <property type="entry name" value="S_TKc"/>
    <property type="match status" value="1"/>
</dbReference>
<dbReference type="InterPro" id="IPR000719">
    <property type="entry name" value="Prot_kinase_dom"/>
</dbReference>
<dbReference type="GO" id="GO:0051082">
    <property type="term" value="F:unfolded protein binding"/>
    <property type="evidence" value="ECO:0007669"/>
    <property type="project" value="TreeGrafter"/>
</dbReference>
<dbReference type="OrthoDB" id="63989at2759"/>
<name>A0A6P8IVH6_ACTTE</name>
<dbReference type="AlphaFoldDB" id="A0A6P8IVH6"/>
<dbReference type="Gene3D" id="1.10.510.10">
    <property type="entry name" value="Transferase(Phosphotransferase) domain 1"/>
    <property type="match status" value="1"/>
</dbReference>
<organism evidence="6 7">
    <name type="scientific">Actinia tenebrosa</name>
    <name type="common">Australian red waratah sea anemone</name>
    <dbReference type="NCBI Taxonomy" id="6105"/>
    <lineage>
        <taxon>Eukaryota</taxon>
        <taxon>Metazoa</taxon>
        <taxon>Cnidaria</taxon>
        <taxon>Anthozoa</taxon>
        <taxon>Hexacorallia</taxon>
        <taxon>Actiniaria</taxon>
        <taxon>Actiniidae</taxon>
        <taxon>Actinia</taxon>
    </lineage>
</organism>
<dbReference type="InterPro" id="IPR008271">
    <property type="entry name" value="Ser/Thr_kinase_AS"/>
</dbReference>
<evidence type="ECO:0000256" key="1">
    <source>
        <dbReference type="ARBA" id="ARBA00022729"/>
    </source>
</evidence>
<evidence type="ECO:0000313" key="6">
    <source>
        <dbReference type="Proteomes" id="UP000515163"/>
    </source>
</evidence>
<dbReference type="InParanoid" id="A0A6P8IVH6"/>
<evidence type="ECO:0000256" key="2">
    <source>
        <dbReference type="ARBA" id="ARBA00022741"/>
    </source>
</evidence>
<dbReference type="GO" id="GO:0005524">
    <property type="term" value="F:ATP binding"/>
    <property type="evidence" value="ECO:0007669"/>
    <property type="project" value="UniProtKB-KW"/>
</dbReference>
<dbReference type="Pfam" id="PF00069">
    <property type="entry name" value="Pkinase"/>
    <property type="match status" value="1"/>
</dbReference>
<dbReference type="GO" id="GO:0004521">
    <property type="term" value="F:RNA endonuclease activity"/>
    <property type="evidence" value="ECO:0007669"/>
    <property type="project" value="InterPro"/>
</dbReference>
<proteinExistence type="predicted"/>
<dbReference type="SUPFAM" id="SSF56112">
    <property type="entry name" value="Protein kinase-like (PK-like)"/>
    <property type="match status" value="1"/>
</dbReference>
<reference evidence="7" key="1">
    <citation type="submission" date="2025-08" db="UniProtKB">
        <authorList>
            <consortium name="RefSeq"/>
        </authorList>
    </citation>
    <scope>IDENTIFICATION</scope>
    <source>
        <tissue evidence="7">Tentacle</tissue>
    </source>
</reference>
<sequence>MQRPEEKREIINLTALADCEQVVRYLFFFEDEHFSYIVLELMEGNLDQFLNTAIKMDIKVSICQDIVQGLKFLHDQGIVHRDLKPTNILYKTHPKLCLKIADFGLSRRMDNIGSSTSVYGSNVGTRCWIAPEVLTSTKGHSKSSDVFACGLVLHYILSMKTHPFAPRIWALQYETEVNILNGNMEGWDDSLCPEAAHLLKAMFDGDKNKRPSADKEFGSPRAKRTLPLTAVETDLESSFGTIVKYVDWNDPGYVNLPAIYTKMTTRRTYQTNSVVELVRFVRNAYAHVTELPKSIQDLLLKKFVFFEYFPNLVMEVYKAVTTHGWDQTREEIKQDHRMNYHKNRTKK</sequence>
<dbReference type="InterPro" id="IPR038357">
    <property type="entry name" value="KEN_sf"/>
</dbReference>
<keyword evidence="3" id="KW-0067">ATP-binding</keyword>
<dbReference type="GO" id="GO:0004674">
    <property type="term" value="F:protein serine/threonine kinase activity"/>
    <property type="evidence" value="ECO:0007669"/>
    <property type="project" value="InterPro"/>
</dbReference>
<dbReference type="GO" id="GO:0006397">
    <property type="term" value="P:mRNA processing"/>
    <property type="evidence" value="ECO:0007669"/>
    <property type="project" value="InterPro"/>
</dbReference>
<evidence type="ECO:0000259" key="4">
    <source>
        <dbReference type="PROSITE" id="PS50011"/>
    </source>
</evidence>
<dbReference type="PROSITE" id="PS50011">
    <property type="entry name" value="PROTEIN_KINASE_DOM"/>
    <property type="match status" value="1"/>
</dbReference>
<evidence type="ECO:0000313" key="7">
    <source>
        <dbReference type="RefSeq" id="XP_031571104.1"/>
    </source>
</evidence>
<feature type="domain" description="Protein kinase" evidence="4">
    <location>
        <begin position="1"/>
        <end position="222"/>
    </location>
</feature>
<dbReference type="PANTHER" id="PTHR13954:SF6">
    <property type="entry name" value="NON-SPECIFIC SERINE_THREONINE PROTEIN KINASE"/>
    <property type="match status" value="1"/>
</dbReference>
<dbReference type="GO" id="GO:1990604">
    <property type="term" value="C:IRE1-TRAF2-ASK1 complex"/>
    <property type="evidence" value="ECO:0007669"/>
    <property type="project" value="TreeGrafter"/>
</dbReference>
<keyword evidence="6" id="KW-1185">Reference proteome</keyword>
<dbReference type="GO" id="GO:0070059">
    <property type="term" value="P:intrinsic apoptotic signaling pathway in response to endoplasmic reticulum stress"/>
    <property type="evidence" value="ECO:0007669"/>
    <property type="project" value="TreeGrafter"/>
</dbReference>
<dbReference type="Proteomes" id="UP000515163">
    <property type="component" value="Unplaced"/>
</dbReference>
<dbReference type="PROSITE" id="PS51392">
    <property type="entry name" value="KEN"/>
    <property type="match status" value="1"/>
</dbReference>
<dbReference type="Pfam" id="PF06479">
    <property type="entry name" value="Ribonuc_2-5A"/>
    <property type="match status" value="1"/>
</dbReference>
<evidence type="ECO:0000256" key="3">
    <source>
        <dbReference type="ARBA" id="ARBA00022840"/>
    </source>
</evidence>
<protein>
    <submittedName>
        <fullName evidence="7">Serine/threonine-protein kinase/endoribonuclease IRE1b-like</fullName>
    </submittedName>
</protein>
<evidence type="ECO:0000259" key="5">
    <source>
        <dbReference type="PROSITE" id="PS51392"/>
    </source>
</evidence>